<reference evidence="5" key="1">
    <citation type="journal article" date="2019" name="Int. J. Syst. Evol. Microbiol.">
        <title>The Global Catalogue of Microorganisms (GCM) 10K type strain sequencing project: providing services to taxonomists for standard genome sequencing and annotation.</title>
        <authorList>
            <consortium name="The Broad Institute Genomics Platform"/>
            <consortium name="The Broad Institute Genome Sequencing Center for Infectious Disease"/>
            <person name="Wu L."/>
            <person name="Ma J."/>
        </authorList>
    </citation>
    <scope>NUCLEOTIDE SEQUENCE [LARGE SCALE GENOMIC DNA]</scope>
    <source>
        <strain evidence="5">CGMCC 1.15277</strain>
    </source>
</reference>
<sequence>MPDSQDSAFQCGVIGHPAGHSLSPALHRAAYRELGLNWTYDAHDLAPEELDHFVGHLDGSWRGLSVTMPHKEAIRGWGEANELVELTGVANTLVLNNPELGRPVVRNTDVGGFLTAFAAAGIESADSATVVGAGATARSAVVALREMGVERVLVLARSPQRASGLKDLASNRLGMVCGVRPLESGQVLPADLLVSTVPSKGVTELAEPLATSAQAVFDVSYHPWPTALARVAAEGGRPVITGLDLLAGQAVEQVRLMTGGEVDFELLRSAGQEELRRRGDL</sequence>
<keyword evidence="5" id="KW-1185">Reference proteome</keyword>
<dbReference type="RefSeq" id="WP_343886131.1">
    <property type="nucleotide sequence ID" value="NZ_BAAAKI010000013.1"/>
</dbReference>
<dbReference type="InterPro" id="IPR013708">
    <property type="entry name" value="Shikimate_DH-bd_N"/>
</dbReference>
<organism evidence="4 5">
    <name type="scientific">Luteococcus sanguinis</name>
    <dbReference type="NCBI Taxonomy" id="174038"/>
    <lineage>
        <taxon>Bacteria</taxon>
        <taxon>Bacillati</taxon>
        <taxon>Actinomycetota</taxon>
        <taxon>Actinomycetes</taxon>
        <taxon>Propionibacteriales</taxon>
        <taxon>Propionibacteriaceae</taxon>
        <taxon>Luteococcus</taxon>
    </lineage>
</organism>
<dbReference type="NCBIfam" id="NF001311">
    <property type="entry name" value="PRK00258.1-3"/>
    <property type="match status" value="1"/>
</dbReference>
<comment type="pathway">
    <text evidence="1">Metabolic intermediate biosynthesis; chorismate biosynthesis; chorismate from D-erythrose 4-phosphate and phosphoenolpyruvate: step 4/7.</text>
</comment>
<evidence type="ECO:0000259" key="3">
    <source>
        <dbReference type="Pfam" id="PF08501"/>
    </source>
</evidence>
<proteinExistence type="predicted"/>
<dbReference type="EC" id="1.1.1.25" evidence="4"/>
<keyword evidence="4" id="KW-0560">Oxidoreductase</keyword>
<dbReference type="Gene3D" id="3.40.50.720">
    <property type="entry name" value="NAD(P)-binding Rossmann-like Domain"/>
    <property type="match status" value="1"/>
</dbReference>
<evidence type="ECO:0000256" key="1">
    <source>
        <dbReference type="ARBA" id="ARBA00004871"/>
    </source>
</evidence>
<evidence type="ECO:0000313" key="4">
    <source>
        <dbReference type="EMBL" id="MFC6397705.1"/>
    </source>
</evidence>
<dbReference type="PANTHER" id="PTHR21089">
    <property type="entry name" value="SHIKIMATE DEHYDROGENASE"/>
    <property type="match status" value="1"/>
</dbReference>
<accession>A0ABW1X5A8</accession>
<gene>
    <name evidence="4" type="ORF">ACFP57_12030</name>
</gene>
<dbReference type="SUPFAM" id="SSF53223">
    <property type="entry name" value="Aminoacid dehydrogenase-like, N-terminal domain"/>
    <property type="match status" value="1"/>
</dbReference>
<dbReference type="InterPro" id="IPR046346">
    <property type="entry name" value="Aminoacid_DH-like_N_sf"/>
</dbReference>
<dbReference type="Proteomes" id="UP001596266">
    <property type="component" value="Unassembled WGS sequence"/>
</dbReference>
<dbReference type="CDD" id="cd01065">
    <property type="entry name" value="NAD_bind_Shikimate_DH"/>
    <property type="match status" value="1"/>
</dbReference>
<dbReference type="Gene3D" id="3.40.50.10860">
    <property type="entry name" value="Leucine Dehydrogenase, chain A, domain 1"/>
    <property type="match status" value="1"/>
</dbReference>
<keyword evidence="2" id="KW-0057">Aromatic amino acid biosynthesis</keyword>
<dbReference type="Pfam" id="PF08501">
    <property type="entry name" value="Shikimate_dh_N"/>
    <property type="match status" value="1"/>
</dbReference>
<name>A0ABW1X5A8_9ACTN</name>
<comment type="caution">
    <text evidence="4">The sequence shown here is derived from an EMBL/GenBank/DDBJ whole genome shotgun (WGS) entry which is preliminary data.</text>
</comment>
<dbReference type="PANTHER" id="PTHR21089:SF1">
    <property type="entry name" value="BIFUNCTIONAL 3-DEHYDROQUINATE DEHYDRATASE_SHIKIMATE DEHYDROGENASE, CHLOROPLASTIC"/>
    <property type="match status" value="1"/>
</dbReference>
<dbReference type="SUPFAM" id="SSF51735">
    <property type="entry name" value="NAD(P)-binding Rossmann-fold domains"/>
    <property type="match status" value="1"/>
</dbReference>
<evidence type="ECO:0000256" key="2">
    <source>
        <dbReference type="ARBA" id="ARBA00023141"/>
    </source>
</evidence>
<dbReference type="InterPro" id="IPR022893">
    <property type="entry name" value="Shikimate_DH_fam"/>
</dbReference>
<dbReference type="GO" id="GO:0004764">
    <property type="term" value="F:shikimate 3-dehydrogenase (NADP+) activity"/>
    <property type="evidence" value="ECO:0007669"/>
    <property type="project" value="UniProtKB-EC"/>
</dbReference>
<keyword evidence="2" id="KW-0028">Amino-acid biosynthesis</keyword>
<feature type="domain" description="Shikimate dehydrogenase substrate binding N-terminal" evidence="3">
    <location>
        <begin position="13"/>
        <end position="93"/>
    </location>
</feature>
<evidence type="ECO:0000313" key="5">
    <source>
        <dbReference type="Proteomes" id="UP001596266"/>
    </source>
</evidence>
<protein>
    <submittedName>
        <fullName evidence="4">Shikimate dehydrogenase</fullName>
        <ecNumber evidence="4">1.1.1.25</ecNumber>
    </submittedName>
</protein>
<dbReference type="EMBL" id="JBHSUA010000021">
    <property type="protein sequence ID" value="MFC6397705.1"/>
    <property type="molecule type" value="Genomic_DNA"/>
</dbReference>
<dbReference type="InterPro" id="IPR036291">
    <property type="entry name" value="NAD(P)-bd_dom_sf"/>
</dbReference>